<evidence type="ECO:0000256" key="6">
    <source>
        <dbReference type="ARBA" id="ARBA00022741"/>
    </source>
</evidence>
<protein>
    <recommendedName>
        <fullName evidence="14">DNA ligase</fullName>
        <ecNumber evidence="14">6.5.1.1</ecNumber>
    </recommendedName>
</protein>
<feature type="compositionally biased region" description="Basic and acidic residues" evidence="16">
    <location>
        <begin position="72"/>
        <end position="99"/>
    </location>
</feature>
<dbReference type="InterPro" id="IPR036599">
    <property type="entry name" value="DNA_ligase_N_sf"/>
</dbReference>
<keyword evidence="5" id="KW-0235">DNA replication</keyword>
<dbReference type="CDD" id="cd07969">
    <property type="entry name" value="OBF_DNA_ligase_I"/>
    <property type="match status" value="1"/>
</dbReference>
<name>A0A5J4YJX6_PORPP</name>
<keyword evidence="7 14" id="KW-0227">DNA damage</keyword>
<dbReference type="InterPro" id="IPR016059">
    <property type="entry name" value="DNA_ligase_ATP-dep_CS"/>
</dbReference>
<evidence type="ECO:0000256" key="14">
    <source>
        <dbReference type="RuleBase" id="RU000617"/>
    </source>
</evidence>
<dbReference type="PROSITE" id="PS50160">
    <property type="entry name" value="DNA_LIGASE_A3"/>
    <property type="match status" value="1"/>
</dbReference>
<dbReference type="GO" id="GO:0005524">
    <property type="term" value="F:ATP binding"/>
    <property type="evidence" value="ECO:0007669"/>
    <property type="project" value="UniProtKB-KW"/>
</dbReference>
<dbReference type="Gene3D" id="2.40.50.140">
    <property type="entry name" value="Nucleic acid-binding proteins"/>
    <property type="match status" value="1"/>
</dbReference>
<organism evidence="18 19">
    <name type="scientific">Porphyridium purpureum</name>
    <name type="common">Red alga</name>
    <name type="synonym">Porphyridium cruentum</name>
    <dbReference type="NCBI Taxonomy" id="35688"/>
    <lineage>
        <taxon>Eukaryota</taxon>
        <taxon>Rhodophyta</taxon>
        <taxon>Bangiophyceae</taxon>
        <taxon>Porphyridiales</taxon>
        <taxon>Porphyridiaceae</taxon>
        <taxon>Porphyridium</taxon>
    </lineage>
</organism>
<dbReference type="InterPro" id="IPR012340">
    <property type="entry name" value="NA-bd_OB-fold"/>
</dbReference>
<feature type="region of interest" description="Disordered" evidence="16">
    <location>
        <begin position="1"/>
        <end position="145"/>
    </location>
</feature>
<dbReference type="GO" id="GO:0006281">
    <property type="term" value="P:DNA repair"/>
    <property type="evidence" value="ECO:0007669"/>
    <property type="project" value="UniProtKB-KW"/>
</dbReference>
<dbReference type="PANTHER" id="PTHR45674:SF4">
    <property type="entry name" value="DNA LIGASE 1"/>
    <property type="match status" value="1"/>
</dbReference>
<keyword evidence="9 14" id="KW-0233">DNA recombination</keyword>
<evidence type="ECO:0000256" key="8">
    <source>
        <dbReference type="ARBA" id="ARBA00022840"/>
    </source>
</evidence>
<evidence type="ECO:0000256" key="13">
    <source>
        <dbReference type="ARBA" id="ARBA00034003"/>
    </source>
</evidence>
<dbReference type="GO" id="GO:0003910">
    <property type="term" value="F:DNA ligase (ATP) activity"/>
    <property type="evidence" value="ECO:0007669"/>
    <property type="project" value="UniProtKB-EC"/>
</dbReference>
<proteinExistence type="inferred from homology"/>
<evidence type="ECO:0000256" key="10">
    <source>
        <dbReference type="ARBA" id="ARBA00023204"/>
    </source>
</evidence>
<dbReference type="GO" id="GO:0006310">
    <property type="term" value="P:DNA recombination"/>
    <property type="evidence" value="ECO:0007669"/>
    <property type="project" value="UniProtKB-KW"/>
</dbReference>
<dbReference type="SUPFAM" id="SSF56091">
    <property type="entry name" value="DNA ligase/mRNA capping enzyme, catalytic domain"/>
    <property type="match status" value="1"/>
</dbReference>
<evidence type="ECO:0000256" key="9">
    <source>
        <dbReference type="ARBA" id="ARBA00023172"/>
    </source>
</evidence>
<dbReference type="AlphaFoldDB" id="A0A5J4YJX6"/>
<dbReference type="Pfam" id="PF04675">
    <property type="entry name" value="DNA_ligase_A_N"/>
    <property type="match status" value="1"/>
</dbReference>
<dbReference type="InterPro" id="IPR012309">
    <property type="entry name" value="DNA_ligase_ATP-dep_C"/>
</dbReference>
<comment type="similarity">
    <text evidence="2 15">Belongs to the ATP-dependent DNA ligase family.</text>
</comment>
<dbReference type="PROSITE" id="PS00697">
    <property type="entry name" value="DNA_LIGASE_A1"/>
    <property type="match status" value="1"/>
</dbReference>
<sequence length="803" mass="88559">MSGVSSFSASAPAASKRVMAPRSLGSNKVPSGSSTRNAQVSLQDAFSGKNKKRPKEHAAEDEGAAVPAASEDVTRSEDEKVQRKRKWDENEEMRRHAAVEESNEAARVNEQPSAPTEALPGSSAETTAGGPKASDLSEEERQGMEQTWANGAAVPYAFVATLFARVEAEMSRLKIDDILTAAFRVVIRSTPEDLTRMVYMCTNKLAPAHEGLELGVGEGIVMKALATSSGRSAKDLKMLADKVGDLGDVAMKARTAQKTLFKAKPLTLREVFSEFQKIARATGKLSNQERFQRISKLFACAAKEEAKFICRALLGKLRIHMAEKSVIVALAHAFVLESYVSSDAGAAKSAKKSNNAKKSSGSRGEAEEELVAALKEGAGILSSVYSQLPSWDLVIPALLELRAVDSRLLERCKLTPGLPIGPMLAKPTKGIHEVIEKFDNVRFTSEFKYDGERAQVHRLSKKDQKKGDGDVRIYSRNAENHTGKYPDLQGIDKALKPEYAGVDFILDSEVVAYDAENHKLLPFQALQKRARKDVLLEDVKVPVCLYAFDLLYYDGKSMLQETLLARREAMHRIFNEIPGTFMFASAMDGSDVEQIEQHLQESIRAGCEGLMVKRLVGEQSTYEPSNRSTNWLKVKKDYLDGMGDTLDLVPIAGYRGRGKRTGWFGAYLLACYDQDSEEYQTCCKIGTGFSDEMLEKLSVYFGEPGRVASGPKPYYKGVRALPPKDMPDVWFEPCAVWEVLCADLSLSPVYAAAEGMVEEGKGIALRFPRFIRERDDKGPEQASDAEQIKELYVRQALIHENNE</sequence>
<dbReference type="GO" id="GO:0051301">
    <property type="term" value="P:cell division"/>
    <property type="evidence" value="ECO:0007669"/>
    <property type="project" value="UniProtKB-KW"/>
</dbReference>
<keyword evidence="3 14" id="KW-0436">Ligase</keyword>
<dbReference type="NCBIfam" id="TIGR00574">
    <property type="entry name" value="dnl1"/>
    <property type="match status" value="1"/>
</dbReference>
<dbReference type="Pfam" id="PF04679">
    <property type="entry name" value="DNA_ligase_A_C"/>
    <property type="match status" value="1"/>
</dbReference>
<keyword evidence="10 14" id="KW-0234">DNA repair</keyword>
<dbReference type="GO" id="GO:0003677">
    <property type="term" value="F:DNA binding"/>
    <property type="evidence" value="ECO:0007669"/>
    <property type="project" value="InterPro"/>
</dbReference>
<dbReference type="EC" id="6.5.1.1" evidence="14"/>
<dbReference type="GO" id="GO:0071897">
    <property type="term" value="P:DNA biosynthetic process"/>
    <property type="evidence" value="ECO:0007669"/>
    <property type="project" value="InterPro"/>
</dbReference>
<comment type="catalytic activity">
    <reaction evidence="13 14">
        <text>ATP + (deoxyribonucleotide)n-3'-hydroxyl + 5'-phospho-(deoxyribonucleotide)m = (deoxyribonucleotide)n+m + AMP + diphosphate.</text>
        <dbReference type="EC" id="6.5.1.1"/>
    </reaction>
</comment>
<feature type="domain" description="ATP-dependent DNA ligase family profile" evidence="17">
    <location>
        <begin position="536"/>
        <end position="673"/>
    </location>
</feature>
<keyword evidence="4" id="KW-0132">Cell division</keyword>
<evidence type="ECO:0000256" key="5">
    <source>
        <dbReference type="ARBA" id="ARBA00022705"/>
    </source>
</evidence>
<keyword evidence="11" id="KW-0539">Nucleus</keyword>
<evidence type="ECO:0000256" key="1">
    <source>
        <dbReference type="ARBA" id="ARBA00004123"/>
    </source>
</evidence>
<dbReference type="CDD" id="cd07900">
    <property type="entry name" value="Adenylation_DNA_ligase_I_Euk"/>
    <property type="match status" value="1"/>
</dbReference>
<dbReference type="SUPFAM" id="SSF50249">
    <property type="entry name" value="Nucleic acid-binding proteins"/>
    <property type="match status" value="1"/>
</dbReference>
<evidence type="ECO:0000256" key="15">
    <source>
        <dbReference type="RuleBase" id="RU004196"/>
    </source>
</evidence>
<evidence type="ECO:0000256" key="2">
    <source>
        <dbReference type="ARBA" id="ARBA00007572"/>
    </source>
</evidence>
<dbReference type="PROSITE" id="PS00333">
    <property type="entry name" value="DNA_LIGASE_A2"/>
    <property type="match status" value="1"/>
</dbReference>
<comment type="caution">
    <text evidence="18">The sequence shown here is derived from an EMBL/GenBank/DDBJ whole genome shotgun (WGS) entry which is preliminary data.</text>
</comment>
<dbReference type="PANTHER" id="PTHR45674">
    <property type="entry name" value="DNA LIGASE 1/3 FAMILY MEMBER"/>
    <property type="match status" value="1"/>
</dbReference>
<feature type="compositionally biased region" description="Low complexity" evidence="16">
    <location>
        <begin position="1"/>
        <end position="15"/>
    </location>
</feature>
<dbReference type="SUPFAM" id="SSF117018">
    <property type="entry name" value="ATP-dependent DNA ligase DNA-binding domain"/>
    <property type="match status" value="1"/>
</dbReference>
<evidence type="ECO:0000256" key="12">
    <source>
        <dbReference type="ARBA" id="ARBA00023306"/>
    </source>
</evidence>
<dbReference type="FunFam" id="3.30.470.30:FF:000002">
    <property type="entry name" value="DNA ligase"/>
    <property type="match status" value="1"/>
</dbReference>
<evidence type="ECO:0000313" key="19">
    <source>
        <dbReference type="Proteomes" id="UP000324585"/>
    </source>
</evidence>
<dbReference type="FunFam" id="2.40.50.140:FF:000062">
    <property type="entry name" value="DNA ligase"/>
    <property type="match status" value="1"/>
</dbReference>
<keyword evidence="19" id="KW-1185">Reference proteome</keyword>
<dbReference type="Gene3D" id="1.10.3260.10">
    <property type="entry name" value="DNA ligase, ATP-dependent, N-terminal domain"/>
    <property type="match status" value="1"/>
</dbReference>
<evidence type="ECO:0000256" key="11">
    <source>
        <dbReference type="ARBA" id="ARBA00023242"/>
    </source>
</evidence>
<dbReference type="Gene3D" id="3.30.470.30">
    <property type="entry name" value="DNA ligase/mRNA capping enzyme"/>
    <property type="match status" value="1"/>
</dbReference>
<keyword evidence="6 14" id="KW-0547">Nucleotide-binding</keyword>
<dbReference type="OrthoDB" id="206088at2759"/>
<evidence type="ECO:0000313" key="18">
    <source>
        <dbReference type="EMBL" id="KAA8491751.1"/>
    </source>
</evidence>
<evidence type="ECO:0000256" key="3">
    <source>
        <dbReference type="ARBA" id="ARBA00022598"/>
    </source>
</evidence>
<gene>
    <name evidence="18" type="ORF">FVE85_8233</name>
</gene>
<evidence type="ECO:0000256" key="4">
    <source>
        <dbReference type="ARBA" id="ARBA00022618"/>
    </source>
</evidence>
<dbReference type="EMBL" id="VRMN01000011">
    <property type="protein sequence ID" value="KAA8491751.1"/>
    <property type="molecule type" value="Genomic_DNA"/>
</dbReference>
<dbReference type="GO" id="GO:0005739">
    <property type="term" value="C:mitochondrion"/>
    <property type="evidence" value="ECO:0007669"/>
    <property type="project" value="TreeGrafter"/>
</dbReference>
<feature type="compositionally biased region" description="Polar residues" evidence="16">
    <location>
        <begin position="24"/>
        <end position="44"/>
    </location>
</feature>
<dbReference type="InterPro" id="IPR000977">
    <property type="entry name" value="DNA_ligase_ATP-dep"/>
</dbReference>
<dbReference type="GO" id="GO:0006273">
    <property type="term" value="P:lagging strand elongation"/>
    <property type="evidence" value="ECO:0007669"/>
    <property type="project" value="TreeGrafter"/>
</dbReference>
<dbReference type="InterPro" id="IPR050191">
    <property type="entry name" value="ATP-dep_DNA_ligase"/>
</dbReference>
<dbReference type="Pfam" id="PF01068">
    <property type="entry name" value="DNA_ligase_A_M"/>
    <property type="match status" value="1"/>
</dbReference>
<reference evidence="19" key="1">
    <citation type="journal article" date="2019" name="Nat. Commun.">
        <title>Expansion of phycobilisome linker gene families in mesophilic red algae.</title>
        <authorList>
            <person name="Lee J."/>
            <person name="Kim D."/>
            <person name="Bhattacharya D."/>
            <person name="Yoon H.S."/>
        </authorList>
    </citation>
    <scope>NUCLEOTIDE SEQUENCE [LARGE SCALE GENOMIC DNA]</scope>
    <source>
        <strain evidence="19">CCMP 1328</strain>
    </source>
</reference>
<dbReference type="GO" id="GO:0005634">
    <property type="term" value="C:nucleus"/>
    <property type="evidence" value="ECO:0007669"/>
    <property type="project" value="UniProtKB-SubCell"/>
</dbReference>
<accession>A0A5J4YJX6</accession>
<keyword evidence="8 14" id="KW-0067">ATP-binding</keyword>
<dbReference type="OMA" id="WIKYKRD"/>
<evidence type="ECO:0000256" key="16">
    <source>
        <dbReference type="SAM" id="MobiDB-lite"/>
    </source>
</evidence>
<keyword evidence="12" id="KW-0131">Cell cycle</keyword>
<dbReference type="InterPro" id="IPR012308">
    <property type="entry name" value="DNA_ligase_ATP-dep_N"/>
</dbReference>
<dbReference type="InterPro" id="IPR012310">
    <property type="entry name" value="DNA_ligase_ATP-dep_cent"/>
</dbReference>
<evidence type="ECO:0000259" key="17">
    <source>
        <dbReference type="PROSITE" id="PS50160"/>
    </source>
</evidence>
<evidence type="ECO:0000256" key="7">
    <source>
        <dbReference type="ARBA" id="ARBA00022763"/>
    </source>
</evidence>
<comment type="subcellular location">
    <subcellularLocation>
        <location evidence="1">Nucleus</location>
    </subcellularLocation>
</comment>
<dbReference type="Proteomes" id="UP000324585">
    <property type="component" value="Unassembled WGS sequence"/>
</dbReference>